<keyword evidence="1" id="KW-0418">Kinase</keyword>
<keyword evidence="1" id="KW-0808">Transferase</keyword>
<protein>
    <submittedName>
        <fullName evidence="1">Protein kinase</fullName>
    </submittedName>
</protein>
<accession>A0A481Z594</accession>
<name>A0A481Z594_9VIRU</name>
<dbReference type="EMBL" id="MK500509">
    <property type="protein sequence ID" value="QBK91038.1"/>
    <property type="molecule type" value="Genomic_DNA"/>
</dbReference>
<evidence type="ECO:0000313" key="1">
    <source>
        <dbReference type="EMBL" id="QBK91038.1"/>
    </source>
</evidence>
<sequence>MTSKSKKMIGPSTIRVVPNYINKKGTACGRTEPQVDRALEKIDQIRNQAISELVKNPEEFIIKLWEKSLSKDKSCKFQMGNNNPTLKERLEGNINFLSSDKYAKCNGCRLLESIVPPNGNIKNKTFSPKSGKSRGLKYSILKVEGVISKNFQTGQQDDIIRQIVQQNELAQTCQPHLSVLSKAKYFSLDSFSNRLLISWYLEKVLGKSKMPHLRKIYYGFICANDGYYLIEENKYLKFSDLNKLSPEIIFSILYQLFALFHRLRNYDLSFHVIDQNTFLLEDSPCHYEYDGVQITGEMTLKINNLSGAGISTYSRKNPDQIVRIYKSSTQPEKRFEKVFFKSINWSEHHELSTSPGEIPKSWVSYKVSGNGLEQEQRTAFLYANRMGLPLYQSSFDIYRLILLLASNSKIYEIITKDSELSKIWSSFWIPSEYKHIQKKIKSHQFCLYRGIESPDFCSLATILTGLTLRCDIVEHVWSLLKDFSNRNR</sequence>
<gene>
    <name evidence="1" type="ORF">LCPAC202_00120</name>
</gene>
<organism evidence="1">
    <name type="scientific">Pithovirus LCPAC202</name>
    <dbReference type="NCBI Taxonomy" id="2506592"/>
    <lineage>
        <taxon>Viruses</taxon>
        <taxon>Pithoviruses</taxon>
    </lineage>
</organism>
<reference evidence="1" key="1">
    <citation type="journal article" date="2019" name="MBio">
        <title>Virus Genomes from Deep Sea Sediments Expand the Ocean Megavirome and Support Independent Origins of Viral Gigantism.</title>
        <authorList>
            <person name="Backstrom D."/>
            <person name="Yutin N."/>
            <person name="Jorgensen S.L."/>
            <person name="Dharamshi J."/>
            <person name="Homa F."/>
            <person name="Zaremba-Niedwiedzka K."/>
            <person name="Spang A."/>
            <person name="Wolf Y.I."/>
            <person name="Koonin E.V."/>
            <person name="Ettema T.J."/>
        </authorList>
    </citation>
    <scope>NUCLEOTIDE SEQUENCE</scope>
</reference>
<proteinExistence type="predicted"/>
<dbReference type="GO" id="GO:0016301">
    <property type="term" value="F:kinase activity"/>
    <property type="evidence" value="ECO:0007669"/>
    <property type="project" value="UniProtKB-KW"/>
</dbReference>